<dbReference type="SMART" id="SM00220">
    <property type="entry name" value="S_TKc"/>
    <property type="match status" value="1"/>
</dbReference>
<evidence type="ECO:0000313" key="2">
    <source>
        <dbReference type="EMBL" id="KAK9818985.1"/>
    </source>
</evidence>
<reference evidence="2 3" key="1">
    <citation type="journal article" date="2024" name="Nat. Commun.">
        <title>Phylogenomics reveals the evolutionary origins of lichenization in chlorophyte algae.</title>
        <authorList>
            <person name="Puginier C."/>
            <person name="Libourel C."/>
            <person name="Otte J."/>
            <person name="Skaloud P."/>
            <person name="Haon M."/>
            <person name="Grisel S."/>
            <person name="Petersen M."/>
            <person name="Berrin J.G."/>
            <person name="Delaux P.M."/>
            <person name="Dal Grande F."/>
            <person name="Keller J."/>
        </authorList>
    </citation>
    <scope>NUCLEOTIDE SEQUENCE [LARGE SCALE GENOMIC DNA]</scope>
    <source>
        <strain evidence="2 3">SAG 245.80</strain>
    </source>
</reference>
<protein>
    <recommendedName>
        <fullName evidence="1">Protein kinase domain-containing protein</fullName>
    </recommendedName>
</protein>
<dbReference type="GO" id="GO:0004672">
    <property type="term" value="F:protein kinase activity"/>
    <property type="evidence" value="ECO:0007669"/>
    <property type="project" value="InterPro"/>
</dbReference>
<feature type="domain" description="Protein kinase" evidence="1">
    <location>
        <begin position="4"/>
        <end position="384"/>
    </location>
</feature>
<evidence type="ECO:0000259" key="1">
    <source>
        <dbReference type="PROSITE" id="PS50011"/>
    </source>
</evidence>
<evidence type="ECO:0000313" key="3">
    <source>
        <dbReference type="Proteomes" id="UP001445335"/>
    </source>
</evidence>
<dbReference type="Gene3D" id="1.10.510.10">
    <property type="entry name" value="Transferase(Phosphotransferase) domain 1"/>
    <property type="match status" value="1"/>
</dbReference>
<dbReference type="InterPro" id="IPR011009">
    <property type="entry name" value="Kinase-like_dom_sf"/>
</dbReference>
<dbReference type="EMBL" id="JALJOU010000136">
    <property type="protein sequence ID" value="KAK9818985.1"/>
    <property type="molecule type" value="Genomic_DNA"/>
</dbReference>
<dbReference type="AlphaFoldDB" id="A0AAW1Q9I7"/>
<accession>A0AAW1Q9I7</accession>
<sequence length="395" mass="42693">MQDFVLEKTLGAVGFMNIASVAPRANTNQESLGLGISEIQQRGAQDVTEGGVSARLYAGRVKRGKLYGTRVILKAYPRASAADTVDAMAANELAAHATLQPPTVRAECRHVCKLLGGFVVEHGASAAAQWLVFRNDGVITAAAYAQEAAAATAAGRAVGQPNFLDRLDPGKPLARRRAFVLRIMRQTMQGLAFMHSRQRLHQALGPTSVLLDRVDEQDSERLTARLRDLAFSVDISSEALFGGATLAEVWDRGAIATQDPLRQLADSLWSRARQAGALTELERRNFGVADDIYAAGLLLAFLAFVPFCEPGSIDGPSLQRLLESTFQLDVAAAREYCEADERWAPAVSFLDAGGRAGWGLLSAMLTPEWRRRPTADSCLVHPFLTGEAFGDERVT</sequence>
<dbReference type="PANTHER" id="PTHR36796:SF1">
    <property type="entry name" value="PROTEIN KINASE SUPERFAMILY PROTEIN"/>
    <property type="match status" value="1"/>
</dbReference>
<dbReference type="GO" id="GO:0005524">
    <property type="term" value="F:ATP binding"/>
    <property type="evidence" value="ECO:0007669"/>
    <property type="project" value="InterPro"/>
</dbReference>
<dbReference type="GO" id="GO:0009507">
    <property type="term" value="C:chloroplast"/>
    <property type="evidence" value="ECO:0007669"/>
    <property type="project" value="TreeGrafter"/>
</dbReference>
<name>A0AAW1Q9I7_9CHLO</name>
<proteinExistence type="predicted"/>
<dbReference type="Proteomes" id="UP001445335">
    <property type="component" value="Unassembled WGS sequence"/>
</dbReference>
<comment type="caution">
    <text evidence="2">The sequence shown here is derived from an EMBL/GenBank/DDBJ whole genome shotgun (WGS) entry which is preliminary data.</text>
</comment>
<dbReference type="SUPFAM" id="SSF56112">
    <property type="entry name" value="Protein kinase-like (PK-like)"/>
    <property type="match status" value="1"/>
</dbReference>
<organism evidence="2 3">
    <name type="scientific">Elliptochloris bilobata</name>
    <dbReference type="NCBI Taxonomy" id="381761"/>
    <lineage>
        <taxon>Eukaryota</taxon>
        <taxon>Viridiplantae</taxon>
        <taxon>Chlorophyta</taxon>
        <taxon>core chlorophytes</taxon>
        <taxon>Trebouxiophyceae</taxon>
        <taxon>Trebouxiophyceae incertae sedis</taxon>
        <taxon>Elliptochloris clade</taxon>
        <taxon>Elliptochloris</taxon>
    </lineage>
</organism>
<dbReference type="PANTHER" id="PTHR36796">
    <property type="entry name" value="PROTEIN KINASE SUPERFAMILY PROTEIN"/>
    <property type="match status" value="1"/>
</dbReference>
<dbReference type="InterPro" id="IPR000719">
    <property type="entry name" value="Prot_kinase_dom"/>
</dbReference>
<gene>
    <name evidence="2" type="ORF">WJX81_002204</name>
</gene>
<keyword evidence="3" id="KW-1185">Reference proteome</keyword>
<dbReference type="PROSITE" id="PS50011">
    <property type="entry name" value="PROTEIN_KINASE_DOM"/>
    <property type="match status" value="1"/>
</dbReference>